<evidence type="ECO:0000313" key="3">
    <source>
        <dbReference type="Proteomes" id="UP000809337"/>
    </source>
</evidence>
<feature type="region of interest" description="Disordered" evidence="1">
    <location>
        <begin position="33"/>
        <end position="53"/>
    </location>
</feature>
<dbReference type="EMBL" id="JAFBWN010000065">
    <property type="protein sequence ID" value="MBM2357761.1"/>
    <property type="molecule type" value="Genomic_DNA"/>
</dbReference>
<dbReference type="Proteomes" id="UP000809337">
    <property type="component" value="Unassembled WGS sequence"/>
</dbReference>
<dbReference type="AlphaFoldDB" id="A0A9Q2RXM1"/>
<reference evidence="2" key="1">
    <citation type="submission" date="2021-01" db="EMBL/GenBank/DDBJ databases">
        <title>Diatom-associated Roseobacters Show Island Model of Population Structure.</title>
        <authorList>
            <person name="Qu L."/>
            <person name="Feng X."/>
            <person name="Chen Y."/>
            <person name="Li L."/>
            <person name="Wang X."/>
            <person name="Hu Z."/>
            <person name="Wang H."/>
            <person name="Luo H."/>
        </authorList>
    </citation>
    <scope>NUCLEOTIDE SEQUENCE</scope>
    <source>
        <strain evidence="2">SM26-45</strain>
    </source>
</reference>
<evidence type="ECO:0000256" key="1">
    <source>
        <dbReference type="SAM" id="MobiDB-lite"/>
    </source>
</evidence>
<name>A0A9Q2RXM1_9RHOB</name>
<protein>
    <submittedName>
        <fullName evidence="2">Uncharacterized protein</fullName>
    </submittedName>
</protein>
<proteinExistence type="predicted"/>
<accession>A0A9Q2RXM1</accession>
<evidence type="ECO:0000313" key="2">
    <source>
        <dbReference type="EMBL" id="MBM2357761.1"/>
    </source>
</evidence>
<organism evidence="2 3">
    <name type="scientific">Pseudosulfitobacter pseudonitzschiae</name>
    <dbReference type="NCBI Taxonomy" id="1402135"/>
    <lineage>
        <taxon>Bacteria</taxon>
        <taxon>Pseudomonadati</taxon>
        <taxon>Pseudomonadota</taxon>
        <taxon>Alphaproteobacteria</taxon>
        <taxon>Rhodobacterales</taxon>
        <taxon>Roseobacteraceae</taxon>
        <taxon>Pseudosulfitobacter</taxon>
    </lineage>
</organism>
<comment type="caution">
    <text evidence="2">The sequence shown here is derived from an EMBL/GenBank/DDBJ whole genome shotgun (WGS) entry which is preliminary data.</text>
</comment>
<sequence length="96" mass="10457">MSIETRLRKLEGPTMGEEGHKLDFIFIVGIKSTDTAGNSGDPTTPANIRPSTDEPQNFVAYCLHPHCEAREHSSLPGETVDQMAARLRAQHLEAGA</sequence>
<gene>
    <name evidence="2" type="ORF">JQX14_24860</name>
</gene>